<dbReference type="InterPro" id="IPR002307">
    <property type="entry name" value="Tyr-tRNA-ligase"/>
</dbReference>
<comment type="function">
    <text evidence="10">Catalyzes the attachment of tyrosine to tRNA(Tyr) in a two-step reaction: tyrosine is first activated by ATP to form Tyr-AMP and then transferred to the acceptor end of tRNA(Tyr).</text>
</comment>
<dbReference type="Gene3D" id="3.40.50.620">
    <property type="entry name" value="HUPs"/>
    <property type="match status" value="1"/>
</dbReference>
<keyword evidence="5 10" id="KW-0067">ATP-binding</keyword>
<dbReference type="NCBIfam" id="TIGR00234">
    <property type="entry name" value="tyrS"/>
    <property type="match status" value="1"/>
</dbReference>
<evidence type="ECO:0000256" key="6">
    <source>
        <dbReference type="ARBA" id="ARBA00022884"/>
    </source>
</evidence>
<dbReference type="PANTHER" id="PTHR11766:SF1">
    <property type="entry name" value="TYROSINE--TRNA LIGASE"/>
    <property type="match status" value="1"/>
</dbReference>
<dbReference type="AlphaFoldDB" id="A0A3G9JWK2"/>
<dbReference type="SUPFAM" id="SSF55174">
    <property type="entry name" value="Alpha-L RNA-binding motif"/>
    <property type="match status" value="1"/>
</dbReference>
<comment type="subunit">
    <text evidence="1 10">Homodimer.</text>
</comment>
<keyword evidence="14" id="KW-1185">Reference proteome</keyword>
<sequence>MLSVDEQMKVIASGAAQIVPEAELRKKLERGVPLNIKLGVDPTSPDLHLGHAVPLRKMRQFQDLGHQVTLIIGNGTALIGDPSGKNSTRPQLSQEQIEANAETYVSQAMKILDPEKTNVVHNGDWILSLDLKGMLELCSKFTVARILERDDFTKRYQSQTPIALHEFLYPVMQAYDSVQIKADVEMGGTDQLFNLLAGRELMEKMGMEPQIALTMPLLEGTDGVRKMSKSYGNYVGLTDEPADMYGKLMSIPDTMIGKYYRLASTLSVDEVDKIDAALADGSADPYELKRALAANICDLYHGAGAGEEAAAEFTRVHSKREMPEQIDEVSVEVEVGDDGLVYLPRVLVAAGLSSSASQARRDIDGGGVRIDGEALPAKSYNVDPALVKKGAILQVGKRHFARLA</sequence>
<dbReference type="InterPro" id="IPR036986">
    <property type="entry name" value="S4_RNA-bd_sf"/>
</dbReference>
<proteinExistence type="inferred from homology"/>
<dbReference type="CDD" id="cd00165">
    <property type="entry name" value="S4"/>
    <property type="match status" value="1"/>
</dbReference>
<dbReference type="EC" id="6.1.1.1" evidence="10"/>
<dbReference type="GO" id="GO:0005524">
    <property type="term" value="F:ATP binding"/>
    <property type="evidence" value="ECO:0007669"/>
    <property type="project" value="UniProtKB-UniRule"/>
</dbReference>
<keyword evidence="3 10" id="KW-0436">Ligase</keyword>
<evidence type="ECO:0000313" key="13">
    <source>
        <dbReference type="EMBL" id="BBH49743.1"/>
    </source>
</evidence>
<dbReference type="CDD" id="cd00805">
    <property type="entry name" value="TyrRS_core"/>
    <property type="match status" value="1"/>
</dbReference>
<dbReference type="InterPro" id="IPR024088">
    <property type="entry name" value="Tyr-tRNA-ligase_bac-type"/>
</dbReference>
<dbReference type="RefSeq" id="WP_172596342.1">
    <property type="nucleotide sequence ID" value="NZ_AP019367.1"/>
</dbReference>
<dbReference type="InterPro" id="IPR014729">
    <property type="entry name" value="Rossmann-like_a/b/a_fold"/>
</dbReference>
<feature type="short sequence motif" description="'KMSKS' region" evidence="10">
    <location>
        <begin position="226"/>
        <end position="230"/>
    </location>
</feature>
<dbReference type="FunFam" id="3.40.50.620:FF:000061">
    <property type="entry name" value="Tyrosine--tRNA ligase"/>
    <property type="match status" value="1"/>
</dbReference>
<comment type="similarity">
    <text evidence="10">Belongs to the class-I aminoacyl-tRNA synthetase family. TyrS type 2 subfamily.</text>
</comment>
<evidence type="ECO:0000256" key="4">
    <source>
        <dbReference type="ARBA" id="ARBA00022741"/>
    </source>
</evidence>
<keyword evidence="4 10" id="KW-0547">Nucleotide-binding</keyword>
<dbReference type="PANTHER" id="PTHR11766">
    <property type="entry name" value="TYROSYL-TRNA SYNTHETASE"/>
    <property type="match status" value="1"/>
</dbReference>
<dbReference type="InterPro" id="IPR002305">
    <property type="entry name" value="aa-tRNA-synth_Ic"/>
</dbReference>
<dbReference type="GO" id="GO:0004831">
    <property type="term" value="F:tyrosine-tRNA ligase activity"/>
    <property type="evidence" value="ECO:0007669"/>
    <property type="project" value="UniProtKB-UniRule"/>
</dbReference>
<dbReference type="Pfam" id="PF01479">
    <property type="entry name" value="S4"/>
    <property type="match status" value="1"/>
</dbReference>
<keyword evidence="7 10" id="KW-0648">Protein biosynthesis</keyword>
<evidence type="ECO:0000256" key="7">
    <source>
        <dbReference type="ARBA" id="ARBA00022917"/>
    </source>
</evidence>
<dbReference type="HAMAP" id="MF_02007">
    <property type="entry name" value="Tyr_tRNA_synth_type2"/>
    <property type="match status" value="1"/>
</dbReference>
<evidence type="ECO:0000256" key="11">
    <source>
        <dbReference type="PROSITE-ProRule" id="PRU00182"/>
    </source>
</evidence>
<feature type="domain" description="RNA-binding S4" evidence="12">
    <location>
        <begin position="343"/>
        <end position="384"/>
    </location>
</feature>
<evidence type="ECO:0000256" key="3">
    <source>
        <dbReference type="ARBA" id="ARBA00022598"/>
    </source>
</evidence>
<dbReference type="GeneID" id="88848474"/>
<evidence type="ECO:0000313" key="14">
    <source>
        <dbReference type="Proteomes" id="UP000273154"/>
    </source>
</evidence>
<evidence type="ECO:0000259" key="12">
    <source>
        <dbReference type="Pfam" id="PF01479"/>
    </source>
</evidence>
<feature type="binding site" evidence="10">
    <location>
        <position position="229"/>
    </location>
    <ligand>
        <name>ATP</name>
        <dbReference type="ChEBI" id="CHEBI:30616"/>
    </ligand>
</feature>
<organism evidence="13 14">
    <name type="scientific">Parolsenella catena</name>
    <dbReference type="NCBI Taxonomy" id="2003188"/>
    <lineage>
        <taxon>Bacteria</taxon>
        <taxon>Bacillati</taxon>
        <taxon>Actinomycetota</taxon>
        <taxon>Coriobacteriia</taxon>
        <taxon>Coriobacteriales</taxon>
        <taxon>Atopobiaceae</taxon>
        <taxon>Parolsenella</taxon>
    </lineage>
</organism>
<evidence type="ECO:0000256" key="1">
    <source>
        <dbReference type="ARBA" id="ARBA00011738"/>
    </source>
</evidence>
<evidence type="ECO:0000256" key="2">
    <source>
        <dbReference type="ARBA" id="ARBA00022490"/>
    </source>
</evidence>
<dbReference type="EMBL" id="AP019367">
    <property type="protein sequence ID" value="BBH49743.1"/>
    <property type="molecule type" value="Genomic_DNA"/>
</dbReference>
<evidence type="ECO:0000256" key="8">
    <source>
        <dbReference type="ARBA" id="ARBA00023146"/>
    </source>
</evidence>
<feature type="short sequence motif" description="'HIGH' region" evidence="10">
    <location>
        <begin position="42"/>
        <end position="51"/>
    </location>
</feature>
<gene>
    <name evidence="10 13" type="primary">tyrS</name>
    <name evidence="13" type="ORF">Pcatena_03300</name>
</gene>
<dbReference type="GO" id="GO:0006437">
    <property type="term" value="P:tyrosyl-tRNA aminoacylation"/>
    <property type="evidence" value="ECO:0007669"/>
    <property type="project" value="UniProtKB-UniRule"/>
</dbReference>
<name>A0A3G9JWK2_9ACTN</name>
<dbReference type="KEGG" id="pcat:Pcatena_03300"/>
<evidence type="ECO:0000256" key="5">
    <source>
        <dbReference type="ARBA" id="ARBA00022840"/>
    </source>
</evidence>
<reference evidence="14" key="1">
    <citation type="submission" date="2018-11" db="EMBL/GenBank/DDBJ databases">
        <title>Comparative genomics of Parolsenella catena and Libanicoccus massiliensis: Reclassification of Libanicoccus massiliensis as Parolsenella massiliensis comb. nov.</title>
        <authorList>
            <person name="Sakamoto M."/>
            <person name="Ikeyama N."/>
            <person name="Murakami T."/>
            <person name="Mori H."/>
            <person name="Yuki M."/>
            <person name="Ohkuma M."/>
        </authorList>
    </citation>
    <scope>NUCLEOTIDE SEQUENCE [LARGE SCALE GENOMIC DNA]</scope>
    <source>
        <strain evidence="14">JCM 31932</strain>
    </source>
</reference>
<evidence type="ECO:0000256" key="10">
    <source>
        <dbReference type="HAMAP-Rule" id="MF_02007"/>
    </source>
</evidence>
<dbReference type="GO" id="GO:0003723">
    <property type="term" value="F:RNA binding"/>
    <property type="evidence" value="ECO:0007669"/>
    <property type="project" value="UniProtKB-KW"/>
</dbReference>
<dbReference type="PROSITE" id="PS00178">
    <property type="entry name" value="AA_TRNA_LIGASE_I"/>
    <property type="match status" value="1"/>
</dbReference>
<dbReference type="PRINTS" id="PR01040">
    <property type="entry name" value="TRNASYNTHTYR"/>
</dbReference>
<dbReference type="SUPFAM" id="SSF52374">
    <property type="entry name" value="Nucleotidylyl transferase"/>
    <property type="match status" value="1"/>
</dbReference>
<dbReference type="Gene3D" id="1.10.240.10">
    <property type="entry name" value="Tyrosyl-Transfer RNA Synthetase"/>
    <property type="match status" value="1"/>
</dbReference>
<keyword evidence="6 11" id="KW-0694">RNA-binding</keyword>
<comment type="catalytic activity">
    <reaction evidence="9 10">
        <text>tRNA(Tyr) + L-tyrosine + ATP = L-tyrosyl-tRNA(Tyr) + AMP + diphosphate + H(+)</text>
        <dbReference type="Rhea" id="RHEA:10220"/>
        <dbReference type="Rhea" id="RHEA-COMP:9706"/>
        <dbReference type="Rhea" id="RHEA-COMP:9707"/>
        <dbReference type="ChEBI" id="CHEBI:15378"/>
        <dbReference type="ChEBI" id="CHEBI:30616"/>
        <dbReference type="ChEBI" id="CHEBI:33019"/>
        <dbReference type="ChEBI" id="CHEBI:58315"/>
        <dbReference type="ChEBI" id="CHEBI:78442"/>
        <dbReference type="ChEBI" id="CHEBI:78536"/>
        <dbReference type="ChEBI" id="CHEBI:456215"/>
        <dbReference type="EC" id="6.1.1.1"/>
    </reaction>
</comment>
<dbReference type="InterPro" id="IPR001412">
    <property type="entry name" value="aa-tRNA-synth_I_CS"/>
</dbReference>
<dbReference type="Proteomes" id="UP000273154">
    <property type="component" value="Chromosome"/>
</dbReference>
<dbReference type="GO" id="GO:0005829">
    <property type="term" value="C:cytosol"/>
    <property type="evidence" value="ECO:0007669"/>
    <property type="project" value="TreeGrafter"/>
</dbReference>
<protein>
    <recommendedName>
        <fullName evidence="10">Tyrosine--tRNA ligase</fullName>
        <ecNumber evidence="10">6.1.1.1</ecNumber>
    </recommendedName>
    <alternativeName>
        <fullName evidence="10">Tyrosyl-tRNA synthetase</fullName>
        <shortName evidence="10">TyrRS</shortName>
    </alternativeName>
</protein>
<dbReference type="Pfam" id="PF00579">
    <property type="entry name" value="tRNA-synt_1b"/>
    <property type="match status" value="1"/>
</dbReference>
<keyword evidence="2 10" id="KW-0963">Cytoplasm</keyword>
<dbReference type="PROSITE" id="PS50889">
    <property type="entry name" value="S4"/>
    <property type="match status" value="1"/>
</dbReference>
<dbReference type="InterPro" id="IPR002942">
    <property type="entry name" value="S4_RNA-bd"/>
</dbReference>
<comment type="subcellular location">
    <subcellularLocation>
        <location evidence="10">Cytoplasm</location>
    </subcellularLocation>
</comment>
<evidence type="ECO:0000256" key="9">
    <source>
        <dbReference type="ARBA" id="ARBA00048248"/>
    </source>
</evidence>
<dbReference type="Gene3D" id="3.10.290.10">
    <property type="entry name" value="RNA-binding S4 domain"/>
    <property type="match status" value="1"/>
</dbReference>
<keyword evidence="8 10" id="KW-0030">Aminoacyl-tRNA synthetase</keyword>
<accession>A0A3G9JWK2</accession>
<dbReference type="InterPro" id="IPR024108">
    <property type="entry name" value="Tyr-tRNA-ligase_bac_2"/>
</dbReference>